<dbReference type="VEuPathDB" id="TriTrypDB:LPMP_333150"/>
<dbReference type="Proteomes" id="UP000063063">
    <property type="component" value="Chromosome 33"/>
</dbReference>
<sequence>MSAYYQMHSSPGHRLKHAATPIGVTPSHEEDEVRGHRNTPELQPEEPPTRPAEKCVDMPTRVDDALRLGYTTTSPIARHAVKEVPTSTRGVVPIQGCMAVSTSDSIGNTVVFHPPDRAVARMVSELLSVSEHKSLSRCASSVKIGTDTVNMTLVEEDDDDDDAEDRNTENDKADDNVDGDVVMFELYKPTEMRRPENAFSGGSPLPSVVLRMRFPTGGASERRCSGSNGSREQASGRYLTLSQSSRLEDAHRLASRGGEICKSSNSSIDSFSVEGAGTAFQCSGQPQRMESSMNSQLFHKSTRLRNAMNAPLVRGGSRYDSVRSPCESTQVSADVAAPTVMNFSGPHLLSSDQMALFSHSRGHNRHKHANHLQLRQNRCHCDGSVEADGTRQLDGIVLGMASVDPLTGDGEAAMASSLSPTDGFELVRAPITGLRAMVLGNDAVEEEEAAEDPEMRELQSEQLKRFCSKVVRQHRDGAERDVSAHGNLPPTSTTSVISTLQTQQALCMDAIAADSVALGHEVGVPPFLQSPALRDDGQAAQILESVLANKLKKRGKKVMFSMNGMEPHDTEGGGAAHLPHRSNPQSTCVRLHREPSPLALQCGVARRTPSSDQAEVPNSVDEAVPVLLLQAPLGRGAPSLSVTNTPRRADKDDDHPLTPLLPSPKSATLMQQQQQPASAEMLATIPLHPVPPSATLAQLSVFMAEDPRKRLSSVGKMSEISKRSCIATVARLEGTGDAIGLRQSSNFLSCHTRSYDSHLAPPNVLSSVEVCLPVQYSSKKGRTQQHPAQRSTGSASPVHRIEQGGRATSAFMSPSLHTAQVVPEQDLASAPTQPAWTTTLTLTTAAAGLATAKRNERKEKAYKKSRRDATHKSTLSFPIVKSHVVEKVVPQLPTTPSIRSPCAESPREWASAKPSLSSFSGDEVSLMLPPALERRFFTSHGSAATMVEAGAVVGSARASCKRRKSDAMKSRSSMVGDPAVPSSRKPR</sequence>
<dbReference type="AlphaFoldDB" id="A0A088S228"/>
<feature type="region of interest" description="Disordered" evidence="1">
    <location>
        <begin position="635"/>
        <end position="664"/>
    </location>
</feature>
<dbReference type="RefSeq" id="XP_010702405.1">
    <property type="nucleotide sequence ID" value="XM_010704103.1"/>
</dbReference>
<organism evidence="2 3">
    <name type="scientific">Leishmania panamensis</name>
    <dbReference type="NCBI Taxonomy" id="5679"/>
    <lineage>
        <taxon>Eukaryota</taxon>
        <taxon>Discoba</taxon>
        <taxon>Euglenozoa</taxon>
        <taxon>Kinetoplastea</taxon>
        <taxon>Metakinetoplastina</taxon>
        <taxon>Trypanosomatida</taxon>
        <taxon>Trypanosomatidae</taxon>
        <taxon>Leishmaniinae</taxon>
        <taxon>Leishmania</taxon>
        <taxon>Leishmania guyanensis species complex</taxon>
    </lineage>
</organism>
<proteinExistence type="predicted"/>
<dbReference type="eggNOG" id="ENOG502SKUM">
    <property type="taxonomic scope" value="Eukaryota"/>
</dbReference>
<name>A0A088S228_LEIPA</name>
<keyword evidence="3" id="KW-1185">Reference proteome</keyword>
<feature type="compositionally biased region" description="Polar residues" evidence="1">
    <location>
        <begin position="784"/>
        <end position="795"/>
    </location>
</feature>
<dbReference type="VEuPathDB" id="TriTrypDB:LPAL13_330039600"/>
<feature type="region of interest" description="Disordered" evidence="1">
    <location>
        <begin position="1"/>
        <end position="53"/>
    </location>
</feature>
<evidence type="ECO:0000313" key="3">
    <source>
        <dbReference type="Proteomes" id="UP000063063"/>
    </source>
</evidence>
<feature type="region of interest" description="Disordered" evidence="1">
    <location>
        <begin position="153"/>
        <end position="176"/>
    </location>
</feature>
<feature type="region of interest" description="Disordered" evidence="1">
    <location>
        <begin position="951"/>
        <end position="987"/>
    </location>
</feature>
<gene>
    <name evidence="2" type="ORF">LPMP_333150</name>
</gene>
<feature type="compositionally biased region" description="Acidic residues" evidence="1">
    <location>
        <begin position="154"/>
        <end position="164"/>
    </location>
</feature>
<dbReference type="OrthoDB" id="264767at2759"/>
<dbReference type="EMBL" id="CP009402">
    <property type="protein sequence ID" value="AIO01605.1"/>
    <property type="molecule type" value="Genomic_DNA"/>
</dbReference>
<feature type="compositionally biased region" description="Basic and acidic residues" evidence="1">
    <location>
        <begin position="165"/>
        <end position="175"/>
    </location>
</feature>
<evidence type="ECO:0000313" key="2">
    <source>
        <dbReference type="EMBL" id="AIO01605.1"/>
    </source>
</evidence>
<dbReference type="KEGG" id="lpan:LPMP_333150"/>
<feature type="region of interest" description="Disordered" evidence="1">
    <location>
        <begin position="778"/>
        <end position="799"/>
    </location>
</feature>
<reference evidence="2 3" key="1">
    <citation type="journal article" date="2015" name="Sci. Rep.">
        <title>The genome of Leishmania panamensis: insights into genomics of the L. (Viannia) subgenus.</title>
        <authorList>
            <person name="Llanes A."/>
            <person name="Restrepo C.M."/>
            <person name="Vecchio G.D."/>
            <person name="Anguizola F.J."/>
            <person name="Lleonart R."/>
        </authorList>
    </citation>
    <scope>NUCLEOTIDE SEQUENCE [LARGE SCALE GENOMIC DNA]</scope>
    <source>
        <strain evidence="2 3">MHOM/PA/94/PSC-1</strain>
    </source>
</reference>
<protein>
    <submittedName>
        <fullName evidence="2">Uncharacterized protein</fullName>
    </submittedName>
</protein>
<feature type="compositionally biased region" description="Basic and acidic residues" evidence="1">
    <location>
        <begin position="27"/>
        <end position="39"/>
    </location>
</feature>
<dbReference type="GeneID" id="22578468"/>
<accession>A0A088S228</accession>
<feature type="compositionally biased region" description="Basic and acidic residues" evidence="1">
    <location>
        <begin position="647"/>
        <end position="656"/>
    </location>
</feature>
<evidence type="ECO:0000256" key="1">
    <source>
        <dbReference type="SAM" id="MobiDB-lite"/>
    </source>
</evidence>